<feature type="transmembrane region" description="Helical" evidence="6">
    <location>
        <begin position="95"/>
        <end position="116"/>
    </location>
</feature>
<feature type="transmembrane region" description="Helical" evidence="6">
    <location>
        <begin position="170"/>
        <end position="191"/>
    </location>
</feature>
<dbReference type="OrthoDB" id="9776324at2"/>
<feature type="transmembrane region" description="Helical" evidence="6">
    <location>
        <begin position="197"/>
        <end position="220"/>
    </location>
</feature>
<proteinExistence type="inferred from homology"/>
<accession>A0A2V3AB07</accession>
<feature type="transmembrane region" description="Helical" evidence="6">
    <location>
        <begin position="144"/>
        <end position="163"/>
    </location>
</feature>
<dbReference type="InterPro" id="IPR002528">
    <property type="entry name" value="MATE_fam"/>
</dbReference>
<feature type="transmembrane region" description="Helical" evidence="6">
    <location>
        <begin position="53"/>
        <end position="75"/>
    </location>
</feature>
<comment type="similarity">
    <text evidence="2">Belongs to the multi antimicrobial extrusion (MATE) (TC 2.A.66.1) family.</text>
</comment>
<dbReference type="EMBL" id="QGTW01000001">
    <property type="protein sequence ID" value="PWW32424.1"/>
    <property type="molecule type" value="Genomic_DNA"/>
</dbReference>
<feature type="transmembrane region" description="Helical" evidence="6">
    <location>
        <begin position="283"/>
        <end position="307"/>
    </location>
</feature>
<evidence type="ECO:0000256" key="4">
    <source>
        <dbReference type="ARBA" id="ARBA00022989"/>
    </source>
</evidence>
<dbReference type="AlphaFoldDB" id="A0A2V3AB07"/>
<comment type="caution">
    <text evidence="7">The sequence shown here is derived from an EMBL/GenBank/DDBJ whole genome shotgun (WGS) entry which is preliminary data.</text>
</comment>
<evidence type="ECO:0000256" key="1">
    <source>
        <dbReference type="ARBA" id="ARBA00004141"/>
    </source>
</evidence>
<keyword evidence="3 6" id="KW-0812">Transmembrane</keyword>
<gene>
    <name evidence="7" type="ORF">DFO73_101688</name>
</gene>
<feature type="transmembrane region" description="Helical" evidence="6">
    <location>
        <begin position="397"/>
        <end position="416"/>
    </location>
</feature>
<dbReference type="GO" id="GO:0005886">
    <property type="term" value="C:plasma membrane"/>
    <property type="evidence" value="ECO:0007669"/>
    <property type="project" value="TreeGrafter"/>
</dbReference>
<dbReference type="PANTHER" id="PTHR42893">
    <property type="entry name" value="PROTEIN DETOXIFICATION 44, CHLOROPLASTIC-RELATED"/>
    <property type="match status" value="1"/>
</dbReference>
<feature type="transmembrane region" description="Helical" evidence="6">
    <location>
        <begin position="328"/>
        <end position="351"/>
    </location>
</feature>
<name>A0A2V3AB07_9BACI</name>
<protein>
    <submittedName>
        <fullName evidence="7">MATE family multidrug resistance protein</fullName>
    </submittedName>
</protein>
<dbReference type="InterPro" id="IPR044644">
    <property type="entry name" value="DinF-like"/>
</dbReference>
<reference evidence="7 8" key="1">
    <citation type="submission" date="2018-05" db="EMBL/GenBank/DDBJ databases">
        <title>Freshwater and sediment microbial communities from various areas in North America, analyzing microbe dynamics in response to fracking.</title>
        <authorList>
            <person name="Lamendella R."/>
        </authorList>
    </citation>
    <scope>NUCLEOTIDE SEQUENCE [LARGE SCALE GENOMIC DNA]</scope>
    <source>
        <strain evidence="7 8">15_TX</strain>
    </source>
</reference>
<feature type="transmembrane region" description="Helical" evidence="6">
    <location>
        <begin position="21"/>
        <end position="41"/>
    </location>
</feature>
<sequence length="448" mass="48910">MSLQSSAYTNTLQASLTNKQYMALAVPIIISQMTTPFLGAVDTAVVGQLPNPIFIGGVAVGSLIFNTLYWVLGFLRVGTSGFTSQAHGANNHVELLYSLFRPMFIAMVIGGLFILFQEPIKWAALKIINPTSGVAGQAALYYDIRIWGAPFALMNYVILGWLIGSSYVKLTVYLQIGMNVINILLDVLFVTSLNMGVAGVAAASLIAEVGVMLAGIFILLKLKLVDIRSVHLVKNIFERTVFIKMIKVNRDLFIRSICLLAVYTIFTSKGAQMGEVELAANAILFQLHFIMAYCLGGFGNASSILIGRAIGSNNNQLFSDTIKLSAKWGTISGIVLSLLLFICSSVIYPLFTSIEEVIECILQYQGWLLLFPIAGFWGIILNGVFSGATEAAQIRNSLMVSMIFFIVLVYVLIPVLGNHGLWLSFTLFTLSRSLVLGSYLPKMSKSLF</sequence>
<feature type="transmembrane region" description="Helical" evidence="6">
    <location>
        <begin position="366"/>
        <end position="385"/>
    </location>
</feature>
<feature type="transmembrane region" description="Helical" evidence="6">
    <location>
        <begin position="252"/>
        <end position="271"/>
    </location>
</feature>
<keyword evidence="4 6" id="KW-1133">Transmembrane helix</keyword>
<evidence type="ECO:0000313" key="8">
    <source>
        <dbReference type="Proteomes" id="UP000247150"/>
    </source>
</evidence>
<keyword evidence="5 6" id="KW-0472">Membrane</keyword>
<dbReference type="PANTHER" id="PTHR42893:SF46">
    <property type="entry name" value="PROTEIN DETOXIFICATION 44, CHLOROPLASTIC"/>
    <property type="match status" value="1"/>
</dbReference>
<evidence type="ECO:0000256" key="2">
    <source>
        <dbReference type="ARBA" id="ARBA00010199"/>
    </source>
</evidence>
<evidence type="ECO:0000256" key="6">
    <source>
        <dbReference type="SAM" id="Phobius"/>
    </source>
</evidence>
<comment type="subcellular location">
    <subcellularLocation>
        <location evidence="1">Membrane</location>
        <topology evidence="1">Multi-pass membrane protein</topology>
    </subcellularLocation>
</comment>
<dbReference type="GO" id="GO:0015297">
    <property type="term" value="F:antiporter activity"/>
    <property type="evidence" value="ECO:0007669"/>
    <property type="project" value="InterPro"/>
</dbReference>
<dbReference type="RefSeq" id="WP_110063352.1">
    <property type="nucleotide sequence ID" value="NZ_QGTW01000001.1"/>
</dbReference>
<evidence type="ECO:0000256" key="5">
    <source>
        <dbReference type="ARBA" id="ARBA00023136"/>
    </source>
</evidence>
<dbReference type="NCBIfam" id="TIGR00797">
    <property type="entry name" value="matE"/>
    <property type="match status" value="1"/>
</dbReference>
<organism evidence="7 8">
    <name type="scientific">Cytobacillus oceanisediminis</name>
    <dbReference type="NCBI Taxonomy" id="665099"/>
    <lineage>
        <taxon>Bacteria</taxon>
        <taxon>Bacillati</taxon>
        <taxon>Bacillota</taxon>
        <taxon>Bacilli</taxon>
        <taxon>Bacillales</taxon>
        <taxon>Bacillaceae</taxon>
        <taxon>Cytobacillus</taxon>
    </lineage>
</organism>
<evidence type="ECO:0000313" key="7">
    <source>
        <dbReference type="EMBL" id="PWW32424.1"/>
    </source>
</evidence>
<dbReference type="Pfam" id="PF01554">
    <property type="entry name" value="MatE"/>
    <property type="match status" value="2"/>
</dbReference>
<dbReference type="GO" id="GO:0042910">
    <property type="term" value="F:xenobiotic transmembrane transporter activity"/>
    <property type="evidence" value="ECO:0007669"/>
    <property type="project" value="InterPro"/>
</dbReference>
<evidence type="ECO:0000256" key="3">
    <source>
        <dbReference type="ARBA" id="ARBA00022692"/>
    </source>
</evidence>
<dbReference type="CDD" id="cd13136">
    <property type="entry name" value="MATE_DinF_like"/>
    <property type="match status" value="1"/>
</dbReference>
<dbReference type="Proteomes" id="UP000247150">
    <property type="component" value="Unassembled WGS sequence"/>
</dbReference>